<keyword evidence="1" id="KW-1133">Transmembrane helix</keyword>
<dbReference type="VEuPathDB" id="PlasmoDB:PocGH01_00125800"/>
<proteinExistence type="predicted"/>
<evidence type="ECO:0000313" key="2">
    <source>
        <dbReference type="EMBL" id="SBT72373.1"/>
    </source>
</evidence>
<keyword evidence="1" id="KW-0472">Membrane</keyword>
<dbReference type="VEuPathDB" id="PlasmoDB:POWCR01_000021000"/>
<dbReference type="OrthoDB" id="10295079at2759"/>
<gene>
    <name evidence="2" type="primary">PowCR01_000021000</name>
    <name evidence="2" type="ORF">POWCR01_000021000</name>
</gene>
<reference evidence="2 3" key="1">
    <citation type="submission" date="2016-06" db="EMBL/GenBank/DDBJ databases">
        <authorList>
            <consortium name="Pathogen Informatics"/>
        </authorList>
    </citation>
    <scope>NUCLEOTIDE SEQUENCE [LARGE SCALE GENOMIC DNA]</scope>
</reference>
<protein>
    <submittedName>
        <fullName evidence="2">PIR protein</fullName>
    </submittedName>
</protein>
<feature type="transmembrane region" description="Helical" evidence="1">
    <location>
        <begin position="247"/>
        <end position="269"/>
    </location>
</feature>
<accession>A0A1C3KFE3</accession>
<dbReference type="AlphaFoldDB" id="A0A1C3KFE3"/>
<dbReference type="Proteomes" id="UP000243200">
    <property type="component" value="Unassembled WGS sequence"/>
</dbReference>
<dbReference type="Pfam" id="PF05795">
    <property type="entry name" value="Plasmodium_Vir"/>
    <property type="match status" value="1"/>
</dbReference>
<keyword evidence="1" id="KW-0812">Transmembrane</keyword>
<dbReference type="InterPro" id="IPR008780">
    <property type="entry name" value="Plasmodium_Vir"/>
</dbReference>
<evidence type="ECO:0000256" key="1">
    <source>
        <dbReference type="SAM" id="Phobius"/>
    </source>
</evidence>
<name>A0A1C3KFE3_PLAOA</name>
<organism evidence="2 3">
    <name type="scientific">Plasmodium ovale</name>
    <name type="common">malaria parasite P. ovale</name>
    <dbReference type="NCBI Taxonomy" id="36330"/>
    <lineage>
        <taxon>Eukaryota</taxon>
        <taxon>Sar</taxon>
        <taxon>Alveolata</taxon>
        <taxon>Apicomplexa</taxon>
        <taxon>Aconoidasida</taxon>
        <taxon>Haemosporida</taxon>
        <taxon>Plasmodiidae</taxon>
        <taxon>Plasmodium</taxon>
        <taxon>Plasmodium (Plasmodium)</taxon>
    </lineage>
</organism>
<sequence length="326" mass="37488">MNSHHERGESYVYFYDFQKLVFLLEIIENMYLNRTRIGIATSAADTFKTNCDEIFRDNSSLNSKFNKTCCILLGYLKLSSTTGISSGTNNYCEYANYWLNEQVRNEKDEYHNYISTFFNTLSNSQNTIINNSTCKNEIYDLSDEVFNKIQILYTFYEEYNDFKLIKMTNPNSSCNHAEKCARTYMSKIGNCSTQEDKFCTILRKFKNNLMNELITSAMCAEQQNLLYTVDTSIAEYSLYSQGGPRRVLTYSVSTIGPMAGAFLLLLLLYKATPFGSWLSPRMKNIKKNLNIVDNAGIESLFNYSGIPESNFTKENYNVSYNLVGSE</sequence>
<dbReference type="EMBL" id="FLRJ01000047">
    <property type="protein sequence ID" value="SBT72373.1"/>
    <property type="molecule type" value="Genomic_DNA"/>
</dbReference>
<evidence type="ECO:0000313" key="3">
    <source>
        <dbReference type="Proteomes" id="UP000243200"/>
    </source>
</evidence>